<comment type="caution">
    <text evidence="2">The sequence shown here is derived from an EMBL/GenBank/DDBJ whole genome shotgun (WGS) entry which is preliminary data.</text>
</comment>
<evidence type="ECO:0000313" key="3">
    <source>
        <dbReference type="Proteomes" id="UP000521872"/>
    </source>
</evidence>
<organism evidence="2 3">
    <name type="scientific">Agrocybe pediades</name>
    <dbReference type="NCBI Taxonomy" id="84607"/>
    <lineage>
        <taxon>Eukaryota</taxon>
        <taxon>Fungi</taxon>
        <taxon>Dikarya</taxon>
        <taxon>Basidiomycota</taxon>
        <taxon>Agaricomycotina</taxon>
        <taxon>Agaricomycetes</taxon>
        <taxon>Agaricomycetidae</taxon>
        <taxon>Agaricales</taxon>
        <taxon>Agaricineae</taxon>
        <taxon>Strophariaceae</taxon>
        <taxon>Agrocybe</taxon>
    </lineage>
</organism>
<evidence type="ECO:0000256" key="1">
    <source>
        <dbReference type="SAM" id="MobiDB-lite"/>
    </source>
</evidence>
<dbReference type="Proteomes" id="UP000521872">
    <property type="component" value="Unassembled WGS sequence"/>
</dbReference>
<gene>
    <name evidence="2" type="ORF">D9613_004799</name>
</gene>
<proteinExistence type="predicted"/>
<feature type="region of interest" description="Disordered" evidence="1">
    <location>
        <begin position="43"/>
        <end position="67"/>
    </location>
</feature>
<accession>A0A8H4R049</accession>
<dbReference type="EMBL" id="JAACJL010000016">
    <property type="protein sequence ID" value="KAF4619840.1"/>
    <property type="molecule type" value="Genomic_DNA"/>
</dbReference>
<sequence>MASTPAKIRATPNPRLPKKLKHIGEQRFKNRFPRCKVVDEARPIDATEKGTSRRRKKTNQLDSSNARYAAPPVHENLVQPVQVHTGVAHASNVLFDDAVTTHHTSSAGVLDHGLGWQSTYGHLAYNDMDSESSMSDHSSVELDGRSEQWYHPVGQAGVYNSNTAPLDQYWIGHNISYPAPDMYEVGQLYGSYAYPYTTAGHEHTYAGQQTYGREEPLFLPPGEGMVPTTPYLYDATTDMSMNAYYAEDLGGSFPPTEEAFGRTW</sequence>
<dbReference type="AlphaFoldDB" id="A0A8H4R049"/>
<protein>
    <submittedName>
        <fullName evidence="2">Uncharacterized protein</fullName>
    </submittedName>
</protein>
<evidence type="ECO:0000313" key="2">
    <source>
        <dbReference type="EMBL" id="KAF4619840.1"/>
    </source>
</evidence>
<name>A0A8H4R049_9AGAR</name>
<reference evidence="2 3" key="1">
    <citation type="submission" date="2019-12" db="EMBL/GenBank/DDBJ databases">
        <authorList>
            <person name="Floudas D."/>
            <person name="Bentzer J."/>
            <person name="Ahren D."/>
            <person name="Johansson T."/>
            <person name="Persson P."/>
            <person name="Tunlid A."/>
        </authorList>
    </citation>
    <scope>NUCLEOTIDE SEQUENCE [LARGE SCALE GENOMIC DNA]</scope>
    <source>
        <strain evidence="2 3">CBS 102.39</strain>
    </source>
</reference>
<keyword evidence="3" id="KW-1185">Reference proteome</keyword>